<dbReference type="PANTHER" id="PTHR46828:SF3">
    <property type="entry name" value="ENDO-1,4-BETA-XYLANASE"/>
    <property type="match status" value="1"/>
</dbReference>
<keyword evidence="16" id="KW-1185">Reference proteome</keyword>
<feature type="compositionally biased region" description="Polar residues" evidence="12">
    <location>
        <begin position="27"/>
        <end position="38"/>
    </location>
</feature>
<comment type="catalytic activity">
    <reaction evidence="1 10 11">
        <text>Endohydrolysis of (1-&gt;4)-beta-D-xylosidic linkages in xylans.</text>
        <dbReference type="EC" id="3.2.1.8"/>
    </reaction>
</comment>
<feature type="active site" description="Nucleophile" evidence="10">
    <location>
        <position position="120"/>
    </location>
</feature>
<dbReference type="UniPathway" id="UPA00114"/>
<evidence type="ECO:0000256" key="11">
    <source>
        <dbReference type="RuleBase" id="RU362015"/>
    </source>
</evidence>
<keyword evidence="8 10" id="KW-0326">Glycosidase</keyword>
<dbReference type="InterPro" id="IPR013320">
    <property type="entry name" value="ConA-like_dom_sf"/>
</dbReference>
<feature type="active site" description="Proton donor" evidence="10">
    <location>
        <position position="212"/>
    </location>
</feature>
<dbReference type="EMBL" id="KL659338">
    <property type="protein sequence ID" value="KFA69879.1"/>
    <property type="molecule type" value="Genomic_DNA"/>
</dbReference>
<dbReference type="OMA" id="HFEAWIS"/>
<feature type="domain" description="GH11" evidence="14">
    <location>
        <begin position="35"/>
        <end position="225"/>
    </location>
</feature>
<evidence type="ECO:0000313" key="16">
    <source>
        <dbReference type="Proteomes" id="UP000028524"/>
    </source>
</evidence>
<protein>
    <recommendedName>
        <fullName evidence="4 10">Endo-1,4-beta-xylanase</fullName>
        <ecNumber evidence="4 10">3.2.1.8</ecNumber>
    </recommendedName>
</protein>
<dbReference type="HOGENOM" id="CLU_052631_0_0_1"/>
<dbReference type="Proteomes" id="UP000028524">
    <property type="component" value="Unassembled WGS sequence"/>
</dbReference>
<dbReference type="AlphaFoldDB" id="A0A084R0Z4"/>
<dbReference type="Gene3D" id="2.60.120.180">
    <property type="match status" value="1"/>
</dbReference>
<dbReference type="GO" id="GO:0031176">
    <property type="term" value="F:endo-1,4-beta-xylanase activity"/>
    <property type="evidence" value="ECO:0007669"/>
    <property type="project" value="UniProtKB-UniRule"/>
</dbReference>
<name>A0A084R0Z4_STAC4</name>
<evidence type="ECO:0000256" key="8">
    <source>
        <dbReference type="ARBA" id="ARBA00023295"/>
    </source>
</evidence>
<keyword evidence="7 10" id="KW-0119">Carbohydrate metabolism</keyword>
<keyword evidence="13" id="KW-0732">Signal</keyword>
<gene>
    <name evidence="15" type="ORF">S40285_09589</name>
</gene>
<dbReference type="PRINTS" id="PR00911">
    <property type="entry name" value="GLHYDRLASE11"/>
</dbReference>
<dbReference type="InParanoid" id="A0A084R0Z4"/>
<dbReference type="PROSITE" id="PS51761">
    <property type="entry name" value="GH11_3"/>
    <property type="match status" value="1"/>
</dbReference>
<sequence length="228" mass="24894">MVALSKLALVSAVCGGAAAAPASGSLQDDTLQRRQSTPNSRGYHDGFYYMWWSDGASNATYKNEAGGGYSLDWELGGNLLGGKGWNPGKTDRTIEFSGRYEADRNSYLAVYGMMHDPAVEYYIIEHHGTYNPALHGGTDLLKLGTYECDGDTYDLGRSVRYGWGNPSVLLLYYGVRRSNRTSGVVRIKCHFEAWISAGLEIGQLDEQILASEGYISNGSSNMTVSEII</sequence>
<evidence type="ECO:0000256" key="10">
    <source>
        <dbReference type="PROSITE-ProRule" id="PRU01097"/>
    </source>
</evidence>
<feature type="chain" id="PRO_5001779930" description="Endo-1,4-beta-xylanase" evidence="13">
    <location>
        <begin position="20"/>
        <end position="228"/>
    </location>
</feature>
<dbReference type="PANTHER" id="PTHR46828">
    <property type="entry name" value="ENDO-1,4-BETA-XYLANASE A-RELATED"/>
    <property type="match status" value="1"/>
</dbReference>
<keyword evidence="6 10" id="KW-0378">Hydrolase</keyword>
<evidence type="ECO:0000259" key="14">
    <source>
        <dbReference type="PROSITE" id="PS51761"/>
    </source>
</evidence>
<evidence type="ECO:0000256" key="1">
    <source>
        <dbReference type="ARBA" id="ARBA00000681"/>
    </source>
</evidence>
<evidence type="ECO:0000256" key="12">
    <source>
        <dbReference type="SAM" id="MobiDB-lite"/>
    </source>
</evidence>
<dbReference type="InterPro" id="IPR001137">
    <property type="entry name" value="Glyco_hydro_11"/>
</dbReference>
<dbReference type="GO" id="GO:0045493">
    <property type="term" value="P:xylan catabolic process"/>
    <property type="evidence" value="ECO:0007669"/>
    <property type="project" value="UniProtKB-UniRule"/>
</dbReference>
<keyword evidence="9 10" id="KW-0624">Polysaccharide degradation</keyword>
<reference evidence="15 16" key="1">
    <citation type="journal article" date="2014" name="BMC Genomics">
        <title>Comparative genome sequencing reveals chemotype-specific gene clusters in the toxigenic black mold Stachybotrys.</title>
        <authorList>
            <person name="Semeiks J."/>
            <person name="Borek D."/>
            <person name="Otwinowski Z."/>
            <person name="Grishin N.V."/>
        </authorList>
    </citation>
    <scope>NUCLEOTIDE SEQUENCE [LARGE SCALE GENOMIC DNA]</scope>
    <source>
        <strain evidence="15 16">IBT 40285</strain>
    </source>
</reference>
<dbReference type="OrthoDB" id="2115822at2759"/>
<evidence type="ECO:0000256" key="13">
    <source>
        <dbReference type="SAM" id="SignalP"/>
    </source>
</evidence>
<evidence type="ECO:0000256" key="5">
    <source>
        <dbReference type="ARBA" id="ARBA00022651"/>
    </source>
</evidence>
<proteinExistence type="inferred from homology"/>
<dbReference type="InterPro" id="IPR013319">
    <property type="entry name" value="GH11/12"/>
</dbReference>
<dbReference type="SUPFAM" id="SSF49899">
    <property type="entry name" value="Concanavalin A-like lectins/glucanases"/>
    <property type="match status" value="1"/>
</dbReference>
<comment type="pathway">
    <text evidence="2 10 11">Glycan degradation; xylan degradation.</text>
</comment>
<feature type="region of interest" description="Disordered" evidence="12">
    <location>
        <begin position="19"/>
        <end position="38"/>
    </location>
</feature>
<accession>A0A084R0Z4</accession>
<evidence type="ECO:0000256" key="2">
    <source>
        <dbReference type="ARBA" id="ARBA00004851"/>
    </source>
</evidence>
<evidence type="ECO:0000256" key="9">
    <source>
        <dbReference type="ARBA" id="ARBA00023326"/>
    </source>
</evidence>
<evidence type="ECO:0000256" key="6">
    <source>
        <dbReference type="ARBA" id="ARBA00022801"/>
    </source>
</evidence>
<comment type="similarity">
    <text evidence="3 10 11">Belongs to the glycosyl hydrolase 11 (cellulase G) family.</text>
</comment>
<dbReference type="EC" id="3.2.1.8" evidence="4 10"/>
<feature type="signal peptide" evidence="13">
    <location>
        <begin position="1"/>
        <end position="19"/>
    </location>
</feature>
<dbReference type="Pfam" id="PF00457">
    <property type="entry name" value="Glyco_hydro_11"/>
    <property type="match status" value="1"/>
</dbReference>
<evidence type="ECO:0000256" key="4">
    <source>
        <dbReference type="ARBA" id="ARBA00012590"/>
    </source>
</evidence>
<evidence type="ECO:0000256" key="3">
    <source>
        <dbReference type="ARBA" id="ARBA00007792"/>
    </source>
</evidence>
<keyword evidence="5 10" id="KW-0858">Xylan degradation</keyword>
<organism evidence="15 16">
    <name type="scientific">Stachybotrys chlorohalonatus (strain IBT 40285)</name>
    <dbReference type="NCBI Taxonomy" id="1283841"/>
    <lineage>
        <taxon>Eukaryota</taxon>
        <taxon>Fungi</taxon>
        <taxon>Dikarya</taxon>
        <taxon>Ascomycota</taxon>
        <taxon>Pezizomycotina</taxon>
        <taxon>Sordariomycetes</taxon>
        <taxon>Hypocreomycetidae</taxon>
        <taxon>Hypocreales</taxon>
        <taxon>Stachybotryaceae</taxon>
        <taxon>Stachybotrys</taxon>
    </lineage>
</organism>
<dbReference type="InterPro" id="IPR033123">
    <property type="entry name" value="GH11_dom"/>
</dbReference>
<evidence type="ECO:0000256" key="7">
    <source>
        <dbReference type="ARBA" id="ARBA00023277"/>
    </source>
</evidence>
<evidence type="ECO:0000313" key="15">
    <source>
        <dbReference type="EMBL" id="KFA69879.1"/>
    </source>
</evidence>